<feature type="signal peptide" evidence="2">
    <location>
        <begin position="1"/>
        <end position="19"/>
    </location>
</feature>
<sequence>MEPIKAVLLVALCASSAAGSRLSCRARSQCAQPYLGRLGRPLTCGGSFDLIVCRSEGLSVRQQTPVTTPVTSPVTTFDTTPFTTGPALEPQPSPSFPSAAQSPSHLQNLQGNSNLGRRFGSRLQSQAQRTAQGLQALSAQQGVAPAAFPAPALDNRGGFFRGRL</sequence>
<feature type="compositionally biased region" description="Low complexity" evidence="1">
    <location>
        <begin position="64"/>
        <end position="84"/>
    </location>
</feature>
<keyword evidence="4" id="KW-1185">Reference proteome</keyword>
<feature type="chain" id="PRO_5025610160" evidence="2">
    <location>
        <begin position="20"/>
        <end position="164"/>
    </location>
</feature>
<protein>
    <submittedName>
        <fullName evidence="3">Uncharacterized protein</fullName>
    </submittedName>
</protein>
<keyword evidence="2" id="KW-0732">Signal</keyword>
<evidence type="ECO:0000313" key="3">
    <source>
        <dbReference type="EMBL" id="KAF0304395.1"/>
    </source>
</evidence>
<evidence type="ECO:0000313" key="4">
    <source>
        <dbReference type="Proteomes" id="UP000440578"/>
    </source>
</evidence>
<reference evidence="3 4" key="1">
    <citation type="submission" date="2019-07" db="EMBL/GenBank/DDBJ databases">
        <title>Draft genome assembly of a fouling barnacle, Amphibalanus amphitrite (Darwin, 1854): The first reference genome for Thecostraca.</title>
        <authorList>
            <person name="Kim W."/>
        </authorList>
    </citation>
    <scope>NUCLEOTIDE SEQUENCE [LARGE SCALE GENOMIC DNA]</scope>
    <source>
        <strain evidence="3">SNU_AA5</strain>
        <tissue evidence="3">Soma without cirri and trophi</tissue>
    </source>
</reference>
<dbReference type="EMBL" id="VIIS01000849">
    <property type="protein sequence ID" value="KAF0304395.1"/>
    <property type="molecule type" value="Genomic_DNA"/>
</dbReference>
<feature type="region of interest" description="Disordered" evidence="1">
    <location>
        <begin position="64"/>
        <end position="117"/>
    </location>
</feature>
<accession>A0A6A4WCM9</accession>
<dbReference type="AlphaFoldDB" id="A0A6A4WCM9"/>
<proteinExistence type="predicted"/>
<organism evidence="3 4">
    <name type="scientific">Amphibalanus amphitrite</name>
    <name type="common">Striped barnacle</name>
    <name type="synonym">Balanus amphitrite</name>
    <dbReference type="NCBI Taxonomy" id="1232801"/>
    <lineage>
        <taxon>Eukaryota</taxon>
        <taxon>Metazoa</taxon>
        <taxon>Ecdysozoa</taxon>
        <taxon>Arthropoda</taxon>
        <taxon>Crustacea</taxon>
        <taxon>Multicrustacea</taxon>
        <taxon>Cirripedia</taxon>
        <taxon>Thoracica</taxon>
        <taxon>Thoracicalcarea</taxon>
        <taxon>Balanomorpha</taxon>
        <taxon>Balanoidea</taxon>
        <taxon>Balanidae</taxon>
        <taxon>Amphibalaninae</taxon>
        <taxon>Amphibalanus</taxon>
    </lineage>
</organism>
<gene>
    <name evidence="3" type="ORF">FJT64_023752</name>
</gene>
<evidence type="ECO:0000256" key="2">
    <source>
        <dbReference type="SAM" id="SignalP"/>
    </source>
</evidence>
<feature type="compositionally biased region" description="Polar residues" evidence="1">
    <location>
        <begin position="105"/>
        <end position="115"/>
    </location>
</feature>
<dbReference type="Proteomes" id="UP000440578">
    <property type="component" value="Unassembled WGS sequence"/>
</dbReference>
<evidence type="ECO:0000256" key="1">
    <source>
        <dbReference type="SAM" id="MobiDB-lite"/>
    </source>
</evidence>
<comment type="caution">
    <text evidence="3">The sequence shown here is derived from an EMBL/GenBank/DDBJ whole genome shotgun (WGS) entry which is preliminary data.</text>
</comment>
<name>A0A6A4WCM9_AMPAM</name>